<sequence length="264" mass="28213">MAELRPDRDRSSGWTLLVNGTPQSHVDLADPEYLEFEYMRRLAHVVDLAAPPGAPVDVVHLGGGALSLARYVGARRPRSRQRAVEPDGRLTEFVRERLPLDARTRVRVSAADAREWLTGHRQDSTDLLLVDVFSGARTPAHLTTVEFAEQASRVLRSGGVYGANVGDGPPLAFARGQVATLRAVFPEVLLIAEPGVLRGRRFGNLVLVASHAPLPVAALTRLVSGDPAPARLVEGSDLDAFAGTSAPVRDGSAKPSPAPPSGFF</sequence>
<dbReference type="PANTHER" id="PTHR43317">
    <property type="entry name" value="THERMOSPERMINE SYNTHASE ACAULIS5"/>
    <property type="match status" value="1"/>
</dbReference>
<evidence type="ECO:0000313" key="4">
    <source>
        <dbReference type="Proteomes" id="UP000791080"/>
    </source>
</evidence>
<dbReference type="SUPFAM" id="SSF53335">
    <property type="entry name" value="S-adenosyl-L-methionine-dependent methyltransferases"/>
    <property type="match status" value="1"/>
</dbReference>
<accession>A0ABT1JJ73</accession>
<dbReference type="Proteomes" id="UP000791080">
    <property type="component" value="Unassembled WGS sequence"/>
</dbReference>
<dbReference type="EMBL" id="AUBJ02000001">
    <property type="protein sequence ID" value="MCP2332357.1"/>
    <property type="molecule type" value="Genomic_DNA"/>
</dbReference>
<dbReference type="PANTHER" id="PTHR43317:SF1">
    <property type="entry name" value="THERMOSPERMINE SYNTHASE ACAULIS5"/>
    <property type="match status" value="1"/>
</dbReference>
<protein>
    <recommendedName>
        <fullName evidence="5">Spermidine synthase</fullName>
    </recommendedName>
</protein>
<comment type="caution">
    <text evidence="3">The sequence shown here is derived from an EMBL/GenBank/DDBJ whole genome shotgun (WGS) entry which is preliminary data.</text>
</comment>
<organism evidence="3 4">
    <name type="scientific">Actinoalloteichus caeruleus DSM 43889</name>
    <dbReference type="NCBI Taxonomy" id="1120930"/>
    <lineage>
        <taxon>Bacteria</taxon>
        <taxon>Bacillati</taxon>
        <taxon>Actinomycetota</taxon>
        <taxon>Actinomycetes</taxon>
        <taxon>Pseudonocardiales</taxon>
        <taxon>Pseudonocardiaceae</taxon>
        <taxon>Actinoalloteichus</taxon>
        <taxon>Actinoalloteichus cyanogriseus</taxon>
    </lineage>
</organism>
<evidence type="ECO:0000256" key="2">
    <source>
        <dbReference type="SAM" id="MobiDB-lite"/>
    </source>
</evidence>
<keyword evidence="4" id="KW-1185">Reference proteome</keyword>
<gene>
    <name evidence="3" type="ORF">G443_002627</name>
</gene>
<reference evidence="3 4" key="2">
    <citation type="submission" date="2022-06" db="EMBL/GenBank/DDBJ databases">
        <title>Genomic Encyclopedia of Type Strains, Phase I: the one thousand microbial genomes (KMG-I) project.</title>
        <authorList>
            <person name="Kyrpides N."/>
        </authorList>
    </citation>
    <scope>NUCLEOTIDE SEQUENCE [LARGE SCALE GENOMIC DNA]</scope>
    <source>
        <strain evidence="3 4">DSM 43889</strain>
    </source>
</reference>
<evidence type="ECO:0008006" key="5">
    <source>
        <dbReference type="Google" id="ProtNLM"/>
    </source>
</evidence>
<dbReference type="InterPro" id="IPR029063">
    <property type="entry name" value="SAM-dependent_MTases_sf"/>
</dbReference>
<evidence type="ECO:0000256" key="1">
    <source>
        <dbReference type="ARBA" id="ARBA00023115"/>
    </source>
</evidence>
<dbReference type="Gene3D" id="3.40.50.150">
    <property type="entry name" value="Vaccinia Virus protein VP39"/>
    <property type="match status" value="1"/>
</dbReference>
<keyword evidence="1" id="KW-0620">Polyamine biosynthesis</keyword>
<reference evidence="3 4" key="1">
    <citation type="submission" date="2013-07" db="EMBL/GenBank/DDBJ databases">
        <authorList>
            <consortium name="DOE Joint Genome Institute"/>
            <person name="Reeve W."/>
            <person name="Huntemann M."/>
            <person name="Han J."/>
            <person name="Chen A."/>
            <person name="Kyrpides N."/>
            <person name="Mavromatis K."/>
            <person name="Markowitz V."/>
            <person name="Palaniappan K."/>
            <person name="Ivanova N."/>
            <person name="Schaumberg A."/>
            <person name="Pati A."/>
            <person name="Liolios K."/>
            <person name="Nordberg H.P."/>
            <person name="Cantor M.N."/>
            <person name="Hua S.X."/>
            <person name="Woyke T."/>
        </authorList>
    </citation>
    <scope>NUCLEOTIDE SEQUENCE [LARGE SCALE GENOMIC DNA]</scope>
    <source>
        <strain evidence="3 4">DSM 43889</strain>
    </source>
</reference>
<evidence type="ECO:0000313" key="3">
    <source>
        <dbReference type="EMBL" id="MCP2332357.1"/>
    </source>
</evidence>
<name>A0ABT1JJ73_ACTCY</name>
<dbReference type="NCBIfam" id="NF037959">
    <property type="entry name" value="MFS_SpdSyn"/>
    <property type="match status" value="1"/>
</dbReference>
<feature type="region of interest" description="Disordered" evidence="2">
    <location>
        <begin position="244"/>
        <end position="264"/>
    </location>
</feature>
<proteinExistence type="predicted"/>